<keyword evidence="9" id="KW-0460">Magnesium</keyword>
<gene>
    <name evidence="11" type="ORF">A2161_15725</name>
</gene>
<dbReference type="Gene3D" id="3.40.50.300">
    <property type="entry name" value="P-loop containing nucleotide triphosphate hydrolases"/>
    <property type="match status" value="1"/>
</dbReference>
<dbReference type="Proteomes" id="UP000179266">
    <property type="component" value="Unassembled WGS sequence"/>
</dbReference>
<evidence type="ECO:0000256" key="2">
    <source>
        <dbReference type="ARBA" id="ARBA00007599"/>
    </source>
</evidence>
<evidence type="ECO:0000256" key="1">
    <source>
        <dbReference type="ARBA" id="ARBA00004496"/>
    </source>
</evidence>
<comment type="subcellular location">
    <subcellularLocation>
        <location evidence="1">Cytoplasm</location>
    </subcellularLocation>
</comment>
<dbReference type="GO" id="GO:0002949">
    <property type="term" value="P:tRNA threonylcarbamoyladenosine modification"/>
    <property type="evidence" value="ECO:0007669"/>
    <property type="project" value="InterPro"/>
</dbReference>
<keyword evidence="4" id="KW-0963">Cytoplasm</keyword>
<dbReference type="EMBL" id="MGDD01000090">
    <property type="protein sequence ID" value="OGL47253.1"/>
    <property type="molecule type" value="Genomic_DNA"/>
</dbReference>
<evidence type="ECO:0000256" key="10">
    <source>
        <dbReference type="ARBA" id="ARBA00032441"/>
    </source>
</evidence>
<keyword evidence="7" id="KW-0547">Nucleotide-binding</keyword>
<dbReference type="GO" id="GO:0005737">
    <property type="term" value="C:cytoplasm"/>
    <property type="evidence" value="ECO:0007669"/>
    <property type="project" value="UniProtKB-SubCell"/>
</dbReference>
<organism evidence="11 12">
    <name type="scientific">Candidatus Schekmanbacteria bacterium RBG_13_48_7</name>
    <dbReference type="NCBI Taxonomy" id="1817878"/>
    <lineage>
        <taxon>Bacteria</taxon>
        <taxon>Candidatus Schekmaniibacteriota</taxon>
    </lineage>
</organism>
<accession>A0A1F7S0B0</accession>
<evidence type="ECO:0000256" key="8">
    <source>
        <dbReference type="ARBA" id="ARBA00022840"/>
    </source>
</evidence>
<keyword evidence="6" id="KW-0479">Metal-binding</keyword>
<dbReference type="GO" id="GO:0005524">
    <property type="term" value="F:ATP binding"/>
    <property type="evidence" value="ECO:0007669"/>
    <property type="project" value="UniProtKB-KW"/>
</dbReference>
<keyword evidence="8" id="KW-0067">ATP-binding</keyword>
<proteinExistence type="inferred from homology"/>
<dbReference type="SUPFAM" id="SSF52540">
    <property type="entry name" value="P-loop containing nucleoside triphosphate hydrolases"/>
    <property type="match status" value="1"/>
</dbReference>
<comment type="caution">
    <text evidence="11">The sequence shown here is derived from an EMBL/GenBank/DDBJ whole genome shotgun (WGS) entry which is preliminary data.</text>
</comment>
<dbReference type="InterPro" id="IPR027417">
    <property type="entry name" value="P-loop_NTPase"/>
</dbReference>
<sequence>MNTILKSVTHNAAETVELGQKLGTMLKKGDVVLLIGDLGTGKTTIAKGIVSSLNDIHPDFVTSPSFTLMQDYQGSVPVVHVDLYRLNDPREISEIGIDDVIEESVIVIEWGDRVLDWFDNPYIVELHWIGESIRNIEIKRNQ</sequence>
<dbReference type="NCBIfam" id="TIGR00150">
    <property type="entry name" value="T6A_YjeE"/>
    <property type="match status" value="1"/>
</dbReference>
<keyword evidence="11" id="KW-0808">Transferase</keyword>
<evidence type="ECO:0000256" key="3">
    <source>
        <dbReference type="ARBA" id="ARBA00019010"/>
    </source>
</evidence>
<keyword evidence="5" id="KW-0819">tRNA processing</keyword>
<dbReference type="InterPro" id="IPR003442">
    <property type="entry name" value="T6A_TsaE"/>
</dbReference>
<dbReference type="GO" id="GO:0046872">
    <property type="term" value="F:metal ion binding"/>
    <property type="evidence" value="ECO:0007669"/>
    <property type="project" value="UniProtKB-KW"/>
</dbReference>
<evidence type="ECO:0000256" key="7">
    <source>
        <dbReference type="ARBA" id="ARBA00022741"/>
    </source>
</evidence>
<comment type="similarity">
    <text evidence="2">Belongs to the TsaE family.</text>
</comment>
<dbReference type="AlphaFoldDB" id="A0A1F7S0B0"/>
<name>A0A1F7S0B0_9BACT</name>
<evidence type="ECO:0000313" key="11">
    <source>
        <dbReference type="EMBL" id="OGL47253.1"/>
    </source>
</evidence>
<dbReference type="Pfam" id="PF02367">
    <property type="entry name" value="TsaE"/>
    <property type="match status" value="1"/>
</dbReference>
<evidence type="ECO:0000256" key="4">
    <source>
        <dbReference type="ARBA" id="ARBA00022490"/>
    </source>
</evidence>
<dbReference type="GO" id="GO:0016740">
    <property type="term" value="F:transferase activity"/>
    <property type="evidence" value="ECO:0007669"/>
    <property type="project" value="UniProtKB-KW"/>
</dbReference>
<protein>
    <recommendedName>
        <fullName evidence="3">tRNA threonylcarbamoyladenosine biosynthesis protein TsaE</fullName>
    </recommendedName>
    <alternativeName>
        <fullName evidence="10">t(6)A37 threonylcarbamoyladenosine biosynthesis protein TsaE</fullName>
    </alternativeName>
</protein>
<evidence type="ECO:0000256" key="6">
    <source>
        <dbReference type="ARBA" id="ARBA00022723"/>
    </source>
</evidence>
<evidence type="ECO:0000256" key="9">
    <source>
        <dbReference type="ARBA" id="ARBA00022842"/>
    </source>
</evidence>
<dbReference type="PANTHER" id="PTHR33540:SF2">
    <property type="entry name" value="TRNA THREONYLCARBAMOYLADENOSINE BIOSYNTHESIS PROTEIN TSAE"/>
    <property type="match status" value="1"/>
</dbReference>
<reference evidence="11 12" key="1">
    <citation type="journal article" date="2016" name="Nat. Commun.">
        <title>Thousands of microbial genomes shed light on interconnected biogeochemical processes in an aquifer system.</title>
        <authorList>
            <person name="Anantharaman K."/>
            <person name="Brown C.T."/>
            <person name="Hug L.A."/>
            <person name="Sharon I."/>
            <person name="Castelle C.J."/>
            <person name="Probst A.J."/>
            <person name="Thomas B.C."/>
            <person name="Singh A."/>
            <person name="Wilkins M.J."/>
            <person name="Karaoz U."/>
            <person name="Brodie E.L."/>
            <person name="Williams K.H."/>
            <person name="Hubbard S.S."/>
            <person name="Banfield J.F."/>
        </authorList>
    </citation>
    <scope>NUCLEOTIDE SEQUENCE [LARGE SCALE GENOMIC DNA]</scope>
</reference>
<evidence type="ECO:0000256" key="5">
    <source>
        <dbReference type="ARBA" id="ARBA00022694"/>
    </source>
</evidence>
<dbReference type="PANTHER" id="PTHR33540">
    <property type="entry name" value="TRNA THREONYLCARBAMOYLADENOSINE BIOSYNTHESIS PROTEIN TSAE"/>
    <property type="match status" value="1"/>
</dbReference>
<evidence type="ECO:0000313" key="12">
    <source>
        <dbReference type="Proteomes" id="UP000179266"/>
    </source>
</evidence>